<keyword evidence="2" id="KW-1185">Reference proteome</keyword>
<sequence>MADPETNADDFLKDVIEPVLKDMAMDGAAAEKLLMMTACHESMGFRYRVQQGGPALSYFQVEPNTLNDLYENYLAFRPDMQALVDAYLPEELDRLEALETDDKYACAVARMIYWRVPEALPHVTDDEGLAAYAKKYWNTEQGAATAQKYLDDYRRYGPNPEPVGWA</sequence>
<organism evidence="1 2">
    <name type="scientific">Kordiimonas lipolytica</name>
    <dbReference type="NCBI Taxonomy" id="1662421"/>
    <lineage>
        <taxon>Bacteria</taxon>
        <taxon>Pseudomonadati</taxon>
        <taxon>Pseudomonadota</taxon>
        <taxon>Alphaproteobacteria</taxon>
        <taxon>Kordiimonadales</taxon>
        <taxon>Kordiimonadaceae</taxon>
        <taxon>Kordiimonas</taxon>
    </lineage>
</organism>
<comment type="caution">
    <text evidence="1">The sequence shown here is derived from an EMBL/GenBank/DDBJ whole genome shotgun (WGS) entry which is preliminary data.</text>
</comment>
<protein>
    <recommendedName>
        <fullName evidence="3">DUF4375 domain-containing protein</fullName>
    </recommendedName>
</protein>
<dbReference type="EMBL" id="JBHSCR010000001">
    <property type="protein sequence ID" value="MFC4346706.1"/>
    <property type="molecule type" value="Genomic_DNA"/>
</dbReference>
<proteinExistence type="predicted"/>
<dbReference type="Proteomes" id="UP001595776">
    <property type="component" value="Unassembled WGS sequence"/>
</dbReference>
<evidence type="ECO:0000313" key="1">
    <source>
        <dbReference type="EMBL" id="MFC4346706.1"/>
    </source>
</evidence>
<name>A0ABV8U7H3_9PROT</name>
<evidence type="ECO:0000313" key="2">
    <source>
        <dbReference type="Proteomes" id="UP001595776"/>
    </source>
</evidence>
<accession>A0ABV8U7H3</accession>
<reference evidence="2" key="1">
    <citation type="journal article" date="2019" name="Int. J. Syst. Evol. Microbiol.">
        <title>The Global Catalogue of Microorganisms (GCM) 10K type strain sequencing project: providing services to taxonomists for standard genome sequencing and annotation.</title>
        <authorList>
            <consortium name="The Broad Institute Genomics Platform"/>
            <consortium name="The Broad Institute Genome Sequencing Center for Infectious Disease"/>
            <person name="Wu L."/>
            <person name="Ma J."/>
        </authorList>
    </citation>
    <scope>NUCLEOTIDE SEQUENCE [LARGE SCALE GENOMIC DNA]</scope>
    <source>
        <strain evidence="2">CGMCC 1.15304</strain>
    </source>
</reference>
<gene>
    <name evidence="1" type="ORF">ACFO5Q_02450</name>
</gene>
<dbReference type="RefSeq" id="WP_068148329.1">
    <property type="nucleotide sequence ID" value="NZ_JBHSCR010000001.1"/>
</dbReference>
<evidence type="ECO:0008006" key="3">
    <source>
        <dbReference type="Google" id="ProtNLM"/>
    </source>
</evidence>